<dbReference type="GO" id="GO:0022857">
    <property type="term" value="F:transmembrane transporter activity"/>
    <property type="evidence" value="ECO:0007669"/>
    <property type="project" value="InterPro"/>
</dbReference>
<comment type="subcellular location">
    <subcellularLocation>
        <location evidence="1">Membrane</location>
        <topology evidence="1">Multi-pass membrane protein</topology>
    </subcellularLocation>
</comment>
<feature type="transmembrane region" description="Helical" evidence="5">
    <location>
        <begin position="146"/>
        <end position="166"/>
    </location>
</feature>
<evidence type="ECO:0000256" key="3">
    <source>
        <dbReference type="ARBA" id="ARBA00022989"/>
    </source>
</evidence>
<feature type="transmembrane region" description="Helical" evidence="5">
    <location>
        <begin position="178"/>
        <end position="198"/>
    </location>
</feature>
<protein>
    <submittedName>
        <fullName evidence="6">Solute carrier family 22 member 13</fullName>
    </submittedName>
</protein>
<reference evidence="6" key="1">
    <citation type="submission" date="2021-05" db="EMBL/GenBank/DDBJ databases">
        <authorList>
            <person name="Alioto T."/>
            <person name="Alioto T."/>
            <person name="Gomez Garrido J."/>
        </authorList>
    </citation>
    <scope>NUCLEOTIDE SEQUENCE</scope>
</reference>
<dbReference type="Gene3D" id="1.20.1250.20">
    <property type="entry name" value="MFS general substrate transporter like domains"/>
    <property type="match status" value="1"/>
</dbReference>
<dbReference type="EMBL" id="HBUE01137030">
    <property type="protein sequence ID" value="CAG6499113.1"/>
    <property type="molecule type" value="Transcribed_RNA"/>
</dbReference>
<evidence type="ECO:0000256" key="1">
    <source>
        <dbReference type="ARBA" id="ARBA00004141"/>
    </source>
</evidence>
<accession>A0A8D8G797</accession>
<evidence type="ECO:0000256" key="5">
    <source>
        <dbReference type="SAM" id="Phobius"/>
    </source>
</evidence>
<feature type="transmembrane region" description="Helical" evidence="5">
    <location>
        <begin position="219"/>
        <end position="238"/>
    </location>
</feature>
<dbReference type="SUPFAM" id="SSF103473">
    <property type="entry name" value="MFS general substrate transporter"/>
    <property type="match status" value="1"/>
</dbReference>
<feature type="transmembrane region" description="Helical" evidence="5">
    <location>
        <begin position="117"/>
        <end position="139"/>
    </location>
</feature>
<keyword evidence="4 5" id="KW-0472">Membrane</keyword>
<dbReference type="Pfam" id="PF00083">
    <property type="entry name" value="Sugar_tr"/>
    <property type="match status" value="1"/>
</dbReference>
<organism evidence="6">
    <name type="scientific">Culex pipiens</name>
    <name type="common">House mosquito</name>
    <dbReference type="NCBI Taxonomy" id="7175"/>
    <lineage>
        <taxon>Eukaryota</taxon>
        <taxon>Metazoa</taxon>
        <taxon>Ecdysozoa</taxon>
        <taxon>Arthropoda</taxon>
        <taxon>Hexapoda</taxon>
        <taxon>Insecta</taxon>
        <taxon>Pterygota</taxon>
        <taxon>Neoptera</taxon>
        <taxon>Endopterygota</taxon>
        <taxon>Diptera</taxon>
        <taxon>Nematocera</taxon>
        <taxon>Culicoidea</taxon>
        <taxon>Culicidae</taxon>
        <taxon>Culicinae</taxon>
        <taxon>Culicini</taxon>
        <taxon>Culex</taxon>
        <taxon>Culex</taxon>
    </lineage>
</organism>
<feature type="transmembrane region" description="Helical" evidence="5">
    <location>
        <begin position="244"/>
        <end position="261"/>
    </location>
</feature>
<keyword evidence="2 5" id="KW-0812">Transmembrane</keyword>
<dbReference type="InterPro" id="IPR005828">
    <property type="entry name" value="MFS_sugar_transport-like"/>
</dbReference>
<dbReference type="InterPro" id="IPR036259">
    <property type="entry name" value="MFS_trans_sf"/>
</dbReference>
<evidence type="ECO:0000313" key="6">
    <source>
        <dbReference type="EMBL" id="CAG6499107.1"/>
    </source>
</evidence>
<feature type="transmembrane region" description="Helical" evidence="5">
    <location>
        <begin position="87"/>
        <end position="105"/>
    </location>
</feature>
<evidence type="ECO:0000256" key="4">
    <source>
        <dbReference type="ARBA" id="ARBA00023136"/>
    </source>
</evidence>
<name>A0A8D8G797_CULPI</name>
<dbReference type="EMBL" id="HBUE01137020">
    <property type="protein sequence ID" value="CAG6499104.1"/>
    <property type="molecule type" value="Transcribed_RNA"/>
</dbReference>
<dbReference type="PANTHER" id="PTHR24064">
    <property type="entry name" value="SOLUTE CARRIER FAMILY 22 MEMBER"/>
    <property type="match status" value="1"/>
</dbReference>
<keyword evidence="3 5" id="KW-1133">Transmembrane helix</keyword>
<proteinExistence type="predicted"/>
<evidence type="ECO:0000256" key="2">
    <source>
        <dbReference type="ARBA" id="ARBA00022692"/>
    </source>
</evidence>
<dbReference type="EMBL" id="HBUE01137024">
    <property type="protein sequence ID" value="CAG6499107.1"/>
    <property type="molecule type" value="Transcribed_RNA"/>
</dbReference>
<dbReference type="AlphaFoldDB" id="A0A8D8G797"/>
<dbReference type="GO" id="GO:0016020">
    <property type="term" value="C:membrane"/>
    <property type="evidence" value="ECO:0007669"/>
    <property type="project" value="UniProtKB-SubCell"/>
</dbReference>
<sequence>MFECYLLWINVYSWWSNKWIPDSPNWLLEHGRIMEAKSVLIESTKINKNTFLQNDIDLQLKTASQAEMDKVSEGWWMIWKEKTAIKNLLRVHLAWSIFIVVYYGMLLNIRAFGRDHLTMNTIIAGACEMIGTFGGLYLIICSNKKWFWCGLLNIAGGLIAYIAWIIPTNISENQRVMLLMLTAMVSKATISVALSILTTCTTELVSQPMKKGAAYSATVWARIWLLGAPFIGATIIFGQLIPQTAFGSLTIIGGIIIGGIHSPRTHPLAKKETFYEESICTSKNWLGAENKK</sequence>